<keyword evidence="3" id="KW-1185">Reference proteome</keyword>
<feature type="transmembrane region" description="Helical" evidence="1">
    <location>
        <begin position="16"/>
        <end position="38"/>
    </location>
</feature>
<evidence type="ECO:0000313" key="3">
    <source>
        <dbReference type="Proteomes" id="UP000005408"/>
    </source>
</evidence>
<dbReference type="Proteomes" id="UP000005408">
    <property type="component" value="Unassembled WGS sequence"/>
</dbReference>
<keyword evidence="1" id="KW-0812">Transmembrane</keyword>
<name>A0A8W8MK59_MAGGI</name>
<keyword evidence="1" id="KW-1133">Transmembrane helix</keyword>
<accession>A0A8W8MK59</accession>
<dbReference type="EnsemblMetazoa" id="G336.1">
    <property type="protein sequence ID" value="G336.1:cds"/>
    <property type="gene ID" value="G336"/>
</dbReference>
<sequence length="232" mass="26204">MISLYSNSCKSLEAAVIAQGVVIGLLFVALVSVTVHLYRQQPSLKKPSRYMETHIKFEEVQLHSYEAMKGNDIKDGALIENMNRAQQENYLEPISSTRQHLVCNKQKGKGQGGIYESNDPRRVPSAAVACPPKVAVVMESFKSNTANVSQMSEEKNESYLEMEGKLHEPDQYQGDRYLDVEPDLREKENYLGAAETSCNQRKNYLDVIASEPDQVENYLDVIESDQTNTENY</sequence>
<keyword evidence="1" id="KW-0472">Membrane</keyword>
<evidence type="ECO:0000256" key="1">
    <source>
        <dbReference type="SAM" id="Phobius"/>
    </source>
</evidence>
<proteinExistence type="predicted"/>
<protein>
    <submittedName>
        <fullName evidence="2">Uncharacterized protein</fullName>
    </submittedName>
</protein>
<reference evidence="2" key="1">
    <citation type="submission" date="2022-08" db="UniProtKB">
        <authorList>
            <consortium name="EnsemblMetazoa"/>
        </authorList>
    </citation>
    <scope>IDENTIFICATION</scope>
    <source>
        <strain evidence="2">05x7-T-G4-1.051#20</strain>
    </source>
</reference>
<dbReference type="AlphaFoldDB" id="A0A8W8MK59"/>
<organism evidence="2 3">
    <name type="scientific">Magallana gigas</name>
    <name type="common">Pacific oyster</name>
    <name type="synonym">Crassostrea gigas</name>
    <dbReference type="NCBI Taxonomy" id="29159"/>
    <lineage>
        <taxon>Eukaryota</taxon>
        <taxon>Metazoa</taxon>
        <taxon>Spiralia</taxon>
        <taxon>Lophotrochozoa</taxon>
        <taxon>Mollusca</taxon>
        <taxon>Bivalvia</taxon>
        <taxon>Autobranchia</taxon>
        <taxon>Pteriomorphia</taxon>
        <taxon>Ostreida</taxon>
        <taxon>Ostreoidea</taxon>
        <taxon>Ostreidae</taxon>
        <taxon>Magallana</taxon>
    </lineage>
</organism>
<evidence type="ECO:0000313" key="2">
    <source>
        <dbReference type="EnsemblMetazoa" id="G336.1:cds"/>
    </source>
</evidence>